<keyword evidence="4" id="KW-1185">Reference proteome</keyword>
<proteinExistence type="predicted"/>
<organism evidence="4">
    <name type="scientific">Isoptericola variabilis (strain 225)</name>
    <dbReference type="NCBI Taxonomy" id="743718"/>
    <lineage>
        <taxon>Bacteria</taxon>
        <taxon>Bacillati</taxon>
        <taxon>Actinomycetota</taxon>
        <taxon>Actinomycetes</taxon>
        <taxon>Micrococcales</taxon>
        <taxon>Promicromonosporaceae</taxon>
        <taxon>Isoptericola</taxon>
    </lineage>
</organism>
<gene>
    <name evidence="3" type="ordered locus">Isova_2956</name>
</gene>
<reference evidence="3 4" key="1">
    <citation type="submission" date="2011-05" db="EMBL/GenBank/DDBJ databases">
        <title>Complete sequence of Isoptericola variabilis 225.</title>
        <authorList>
            <consortium name="US DOE Joint Genome Institute"/>
            <person name="Lucas S."/>
            <person name="Han J."/>
            <person name="Lapidus A."/>
            <person name="Cheng J.-F."/>
            <person name="Goodwin L."/>
            <person name="Pitluck S."/>
            <person name="Peters L."/>
            <person name="Mikhailova N."/>
            <person name="Zeytun A."/>
            <person name="Han C."/>
            <person name="Tapia R."/>
            <person name="Land M."/>
            <person name="Hauser L."/>
            <person name="Kyrpides N."/>
            <person name="Ivanova N."/>
            <person name="Pagani I."/>
            <person name="Siebers A."/>
            <person name="Allgaier M."/>
            <person name="Thelen M."/>
            <person name="Hugenholtz P."/>
            <person name="Gladden J."/>
            <person name="Woyke T."/>
        </authorList>
    </citation>
    <scope>NUCLEOTIDE SEQUENCE [LARGE SCALE GENOMIC DNA]</scope>
    <source>
        <strain evidence="4">225</strain>
    </source>
</reference>
<dbReference type="EMBL" id="CP002810">
    <property type="protein sequence ID" value="AEG45638.1"/>
    <property type="molecule type" value="Genomic_DNA"/>
</dbReference>
<evidence type="ECO:0000313" key="3">
    <source>
        <dbReference type="EMBL" id="AEG45638.1"/>
    </source>
</evidence>
<dbReference type="Proteomes" id="UP000009236">
    <property type="component" value="Chromosome"/>
</dbReference>
<dbReference type="KEGG" id="iva:Isova_2956"/>
<sequence>MSRLLTKLDARDRAALVVLAYETGLVRPGGVRRRDRDGGPRYGDLVVTDAPAPTRSDVAYADGSPAQRMDVWLPEGATPLAPSPAVVFVHGGGWQAGDRSEVGPKVRPLLDAGLAVASVDYRLSGEAPFPAAVDDVRDAVRHLRGHGRHHGIDPDRIALWGESAGANIALVIGALGDRVAPWDTGPRTGAGKVSSAVTAVVDWYGPTDFLRMDAHAAEAGCGPTHHSADDSPESRYLGAPLRTLPAALVEQAGPLPFVRSATELPVFAIAHGTADCTVAPPQSGLLIDTLRAAGVEPWVTWLDGAGHSDPRFDAEVLGPTVEWLAEVLAR</sequence>
<dbReference type="eggNOG" id="COG0657">
    <property type="taxonomic scope" value="Bacteria"/>
</dbReference>
<name>F6FW94_ISOV2</name>
<dbReference type="AlphaFoldDB" id="F6FW94"/>
<evidence type="ECO:0000259" key="2">
    <source>
        <dbReference type="Pfam" id="PF20434"/>
    </source>
</evidence>
<dbReference type="InterPro" id="IPR050300">
    <property type="entry name" value="GDXG_lipolytic_enzyme"/>
</dbReference>
<dbReference type="PANTHER" id="PTHR48081:SF13">
    <property type="entry name" value="ALPHA_BETA HYDROLASE"/>
    <property type="match status" value="1"/>
</dbReference>
<dbReference type="SUPFAM" id="SSF53474">
    <property type="entry name" value="alpha/beta-Hydrolases"/>
    <property type="match status" value="1"/>
</dbReference>
<dbReference type="GO" id="GO:0016787">
    <property type="term" value="F:hydrolase activity"/>
    <property type="evidence" value="ECO:0007669"/>
    <property type="project" value="UniProtKB-KW"/>
</dbReference>
<dbReference type="Pfam" id="PF20434">
    <property type="entry name" value="BD-FAE"/>
    <property type="match status" value="1"/>
</dbReference>
<evidence type="ECO:0000256" key="1">
    <source>
        <dbReference type="ARBA" id="ARBA00022801"/>
    </source>
</evidence>
<dbReference type="InterPro" id="IPR029058">
    <property type="entry name" value="AB_hydrolase_fold"/>
</dbReference>
<dbReference type="Gene3D" id="3.40.50.1820">
    <property type="entry name" value="alpha/beta hydrolase"/>
    <property type="match status" value="1"/>
</dbReference>
<keyword evidence="1 3" id="KW-0378">Hydrolase</keyword>
<protein>
    <submittedName>
        <fullName evidence="3">Alpha/beta hydrolase domain-containing protein</fullName>
    </submittedName>
</protein>
<feature type="domain" description="BD-FAE-like" evidence="2">
    <location>
        <begin position="69"/>
        <end position="289"/>
    </location>
</feature>
<dbReference type="STRING" id="743718.Isova_2956"/>
<dbReference type="InterPro" id="IPR049492">
    <property type="entry name" value="BD-FAE-like_dom"/>
</dbReference>
<dbReference type="PANTHER" id="PTHR48081">
    <property type="entry name" value="AB HYDROLASE SUPERFAMILY PROTEIN C4A8.06C"/>
    <property type="match status" value="1"/>
</dbReference>
<accession>F6FW94</accession>
<evidence type="ECO:0000313" key="4">
    <source>
        <dbReference type="Proteomes" id="UP000009236"/>
    </source>
</evidence>
<dbReference type="HOGENOM" id="CLU_012494_4_0_11"/>